<keyword evidence="2" id="KW-0812">Transmembrane</keyword>
<dbReference type="Proteomes" id="UP000030750">
    <property type="component" value="Unassembled WGS sequence"/>
</dbReference>
<accession>U6LDU3</accession>
<feature type="region of interest" description="Disordered" evidence="1">
    <location>
        <begin position="464"/>
        <end position="496"/>
    </location>
</feature>
<evidence type="ECO:0000256" key="2">
    <source>
        <dbReference type="SAM" id="Phobius"/>
    </source>
</evidence>
<dbReference type="VEuPathDB" id="ToxoDB:EBH_0010250"/>
<gene>
    <name evidence="3" type="ORF">EBH_0010250</name>
</gene>
<protein>
    <submittedName>
        <fullName evidence="3">Uncharacterized protein</fullName>
    </submittedName>
</protein>
<evidence type="ECO:0000313" key="4">
    <source>
        <dbReference type="Proteomes" id="UP000030750"/>
    </source>
</evidence>
<proteinExistence type="predicted"/>
<dbReference type="EMBL" id="HG710235">
    <property type="protein sequence ID" value="CDJ45915.1"/>
    <property type="molecule type" value="Genomic_DNA"/>
</dbReference>
<keyword evidence="4" id="KW-1185">Reference proteome</keyword>
<dbReference type="AlphaFoldDB" id="U6LDU3"/>
<evidence type="ECO:0000313" key="3">
    <source>
        <dbReference type="EMBL" id="CDJ45915.1"/>
    </source>
</evidence>
<dbReference type="OrthoDB" id="345759at2759"/>
<name>U6LDU3_9EIME</name>
<feature type="transmembrane region" description="Helical" evidence="2">
    <location>
        <begin position="276"/>
        <end position="302"/>
    </location>
</feature>
<keyword evidence="2" id="KW-1133">Transmembrane helix</keyword>
<evidence type="ECO:0000256" key="1">
    <source>
        <dbReference type="SAM" id="MobiDB-lite"/>
    </source>
</evidence>
<sequence>MRSAADLPFDPSLAPSPTVADLLAVTEKEGNLVGNGVVADFVAAVQPATLTFDPSDLCESSWVRYLLSFLQQDFVEIYAWCRGSADLQVMYPLLYNYVGSSKKEEPGTEQPVSLVASKPSSHVVLREVRPGLEENVRRFILQFQCKSEGESIVGLDFPFHGYRDVQIFLKKKCVAPASLRDPSCSSGVLSEDGVVCCAASCGSCGGDGCEEREGGLAGCCAKHIVSSALPCAVTTAPCVMIAQQNRATKELRMNLALPEEPPTHSRRFSLLLAPLWLIRFCLSILRMFLWCFFCAALLVYIFTVGYGIHVLKEPLSVATAPSLSQLANSIMLIVGHLRHLYKTHSGSLFAGEGFHSYTPFEEKGAKPSRKLSSKENPFCPPVRWRSSEEHNSCIRLTSLKAKAARETSNPNLQAAESIRPMEFCDIEADAANVRDRNGTEEEDTLWEGPQSDFQADVWADDSTTILNPQNETDDRYPTPQGSQHYRQFAGNSYEPF</sequence>
<reference evidence="3" key="2">
    <citation type="submission" date="2013-10" db="EMBL/GenBank/DDBJ databases">
        <authorList>
            <person name="Aslett M."/>
        </authorList>
    </citation>
    <scope>NUCLEOTIDE SEQUENCE [LARGE SCALE GENOMIC DNA]</scope>
    <source>
        <strain evidence="3">Houghton</strain>
    </source>
</reference>
<keyword evidence="2" id="KW-0472">Membrane</keyword>
<reference evidence="3" key="1">
    <citation type="submission" date="2013-10" db="EMBL/GenBank/DDBJ databases">
        <title>Genomic analysis of the causative agents of coccidiosis in chickens.</title>
        <authorList>
            <person name="Reid A.J."/>
            <person name="Blake D."/>
            <person name="Billington K."/>
            <person name="Browne H."/>
            <person name="Dunn M."/>
            <person name="Hung S."/>
            <person name="Kawahara F."/>
            <person name="Miranda-Saavedra D."/>
            <person name="Mourier T."/>
            <person name="Nagra H."/>
            <person name="Otto T.D."/>
            <person name="Rawlings N."/>
            <person name="Sanchez A."/>
            <person name="Sanders M."/>
            <person name="Subramaniam C."/>
            <person name="Tay Y."/>
            <person name="Dear P."/>
            <person name="Doerig C."/>
            <person name="Gruber A."/>
            <person name="Parkinson J."/>
            <person name="Shirley M."/>
            <person name="Wan K.L."/>
            <person name="Berriman M."/>
            <person name="Tomley F."/>
            <person name="Pain A."/>
        </authorList>
    </citation>
    <scope>NUCLEOTIDE SEQUENCE [LARGE SCALE GENOMIC DNA]</scope>
    <source>
        <strain evidence="3">Houghton</strain>
    </source>
</reference>
<organism evidence="3 4">
    <name type="scientific">Eimeria brunetti</name>
    <dbReference type="NCBI Taxonomy" id="51314"/>
    <lineage>
        <taxon>Eukaryota</taxon>
        <taxon>Sar</taxon>
        <taxon>Alveolata</taxon>
        <taxon>Apicomplexa</taxon>
        <taxon>Conoidasida</taxon>
        <taxon>Coccidia</taxon>
        <taxon>Eucoccidiorida</taxon>
        <taxon>Eimeriorina</taxon>
        <taxon>Eimeriidae</taxon>
        <taxon>Eimeria</taxon>
    </lineage>
</organism>